<feature type="transmembrane region" description="Helical" evidence="1">
    <location>
        <begin position="128"/>
        <end position="146"/>
    </location>
</feature>
<feature type="transmembrane region" description="Helical" evidence="1">
    <location>
        <begin position="228"/>
        <end position="249"/>
    </location>
</feature>
<proteinExistence type="predicted"/>
<organism evidence="2 3">
    <name type="scientific">Geomonas terrae</name>
    <dbReference type="NCBI Taxonomy" id="2562681"/>
    <lineage>
        <taxon>Bacteria</taxon>
        <taxon>Pseudomonadati</taxon>
        <taxon>Thermodesulfobacteriota</taxon>
        <taxon>Desulfuromonadia</taxon>
        <taxon>Geobacterales</taxon>
        <taxon>Geobacteraceae</taxon>
        <taxon>Geomonas</taxon>
    </lineage>
</organism>
<accession>A0A4S1CG74</accession>
<keyword evidence="1" id="KW-1133">Transmembrane helix</keyword>
<protein>
    <recommendedName>
        <fullName evidence="4">Glycosyltransferase RgtA/B/C/D-like domain-containing protein</fullName>
    </recommendedName>
</protein>
<name>A0A4S1CG74_9BACT</name>
<dbReference type="Proteomes" id="UP000306416">
    <property type="component" value="Unassembled WGS sequence"/>
</dbReference>
<feature type="transmembrane region" description="Helical" evidence="1">
    <location>
        <begin position="368"/>
        <end position="389"/>
    </location>
</feature>
<feature type="transmembrane region" description="Helical" evidence="1">
    <location>
        <begin position="21"/>
        <end position="39"/>
    </location>
</feature>
<gene>
    <name evidence="2" type="ORF">E4633_08445</name>
</gene>
<feature type="transmembrane region" description="Helical" evidence="1">
    <location>
        <begin position="306"/>
        <end position="332"/>
    </location>
</feature>
<dbReference type="AlphaFoldDB" id="A0A4S1CG74"/>
<keyword evidence="3" id="KW-1185">Reference proteome</keyword>
<reference evidence="2 3" key="1">
    <citation type="submission" date="2019-04" db="EMBL/GenBank/DDBJ databases">
        <title>Geobacter oryzae sp. nov., ferric-reducing bacteria isolated from paddy soil.</title>
        <authorList>
            <person name="Xu Z."/>
            <person name="Masuda Y."/>
            <person name="Itoh H."/>
            <person name="Senoo K."/>
        </authorList>
    </citation>
    <scope>NUCLEOTIDE SEQUENCE [LARGE SCALE GENOMIC DNA]</scope>
    <source>
        <strain evidence="2 3">Red111</strain>
    </source>
</reference>
<comment type="caution">
    <text evidence="2">The sequence shown here is derived from an EMBL/GenBank/DDBJ whole genome shotgun (WGS) entry which is preliminary data.</text>
</comment>
<dbReference type="EMBL" id="SRSC01000002">
    <property type="protein sequence ID" value="TGU72333.1"/>
    <property type="molecule type" value="Genomic_DNA"/>
</dbReference>
<feature type="transmembrane region" description="Helical" evidence="1">
    <location>
        <begin position="88"/>
        <end position="116"/>
    </location>
</feature>
<sequence>MQKVILLTTTETTKRTSLLPSIADFLFIAIFLLVSVHLGKSLLNDGDTGYHIRAGEYIMKTMKVPQYDMFSYLTPPLPWTAHEWLSEVIMALVHSAFGLTGVVVFFSFFIALTAMLLFETIHASDKNILISLAVVILATASSGLHWLARPHIFSFPLTLAWYHILCLYQYKDRNLLYVLPLLMLLWVNLHGGFMGGFILLSVFLAGNAFEALCSGCDRQKALARLKALSVATALCLAVTVVNPYGYYILLFPFKLTSSGYLMDSISEFMSPNFHERYAKGFELYLILLIAAFAWSRKKLDVFDVLLIALFLHMSLYSARYIPLFAIVAARILSRMLNDGLHEKDTAFSRFMERRSMNISRLDATAMRYLWPAASVVLVVYFAVTGRISYGFEPKTKPVAATEFIKRERIAGNMFNSDEFGDYLIYAAAPSYKVFIDGRLDMYGAERLKEFRQVTAFQQGWEKVFEKYGITWVIYEANSHLSRYLLLNKDWKLIYADEAANIFVKNIPQYRDLIDRYRAVTPVIVDDKKEPA</sequence>
<keyword evidence="1" id="KW-0472">Membrane</keyword>
<keyword evidence="1" id="KW-0812">Transmembrane</keyword>
<evidence type="ECO:0000313" key="3">
    <source>
        <dbReference type="Proteomes" id="UP000306416"/>
    </source>
</evidence>
<evidence type="ECO:0008006" key="4">
    <source>
        <dbReference type="Google" id="ProtNLM"/>
    </source>
</evidence>
<evidence type="ECO:0000256" key="1">
    <source>
        <dbReference type="SAM" id="Phobius"/>
    </source>
</evidence>
<evidence type="ECO:0000313" key="2">
    <source>
        <dbReference type="EMBL" id="TGU72333.1"/>
    </source>
</evidence>